<feature type="compositionally biased region" description="Low complexity" evidence="1">
    <location>
        <begin position="40"/>
        <end position="56"/>
    </location>
</feature>
<proteinExistence type="predicted"/>
<dbReference type="GeneID" id="86051394"/>
<dbReference type="Proteomes" id="UP000003416">
    <property type="component" value="Unassembled WGS sequence"/>
</dbReference>
<dbReference type="EMBL" id="AFBN01000014">
    <property type="protein sequence ID" value="EGF58852.1"/>
    <property type="molecule type" value="Genomic_DNA"/>
</dbReference>
<dbReference type="AlphaFoldDB" id="F3PQC8"/>
<dbReference type="eggNOG" id="ENOG5030YA8">
    <property type="taxonomic scope" value="Bacteria"/>
</dbReference>
<dbReference type="RefSeq" id="WP_009124162.1">
    <property type="nucleotide sequence ID" value="NZ_GL882615.1"/>
</dbReference>
<evidence type="ECO:0000313" key="2">
    <source>
        <dbReference type="EMBL" id="EGF58852.1"/>
    </source>
</evidence>
<feature type="region of interest" description="Disordered" evidence="1">
    <location>
        <begin position="37"/>
        <end position="63"/>
    </location>
</feature>
<dbReference type="STRING" id="763034.HMPREF9446_00921"/>
<organism evidence="2 3">
    <name type="scientific">Bacteroides fluxus YIT 12057</name>
    <dbReference type="NCBI Taxonomy" id="763034"/>
    <lineage>
        <taxon>Bacteria</taxon>
        <taxon>Pseudomonadati</taxon>
        <taxon>Bacteroidota</taxon>
        <taxon>Bacteroidia</taxon>
        <taxon>Bacteroidales</taxon>
        <taxon>Bacteroidaceae</taxon>
        <taxon>Bacteroides</taxon>
    </lineage>
</organism>
<gene>
    <name evidence="2" type="ORF">HMPREF9446_00921</name>
</gene>
<accession>F3PQC8</accession>
<reference evidence="2 3" key="1">
    <citation type="submission" date="2011-02" db="EMBL/GenBank/DDBJ databases">
        <authorList>
            <person name="Weinstock G."/>
            <person name="Sodergren E."/>
            <person name="Clifton S."/>
            <person name="Fulton L."/>
            <person name="Fulton B."/>
            <person name="Courtney L."/>
            <person name="Fronick C."/>
            <person name="Harrison M."/>
            <person name="Strong C."/>
            <person name="Farmer C."/>
            <person name="Delahaunty K."/>
            <person name="Markovic C."/>
            <person name="Hall O."/>
            <person name="Minx P."/>
            <person name="Tomlinson C."/>
            <person name="Mitreva M."/>
            <person name="Hou S."/>
            <person name="Chen J."/>
            <person name="Wollam A."/>
            <person name="Pepin K.H."/>
            <person name="Johnson M."/>
            <person name="Bhonagiri V."/>
            <person name="Zhang X."/>
            <person name="Suruliraj S."/>
            <person name="Warren W."/>
            <person name="Chinwalla A."/>
            <person name="Mardis E.R."/>
            <person name="Wilson R.K."/>
        </authorList>
    </citation>
    <scope>NUCLEOTIDE SEQUENCE [LARGE SCALE GENOMIC DNA]</scope>
    <source>
        <strain evidence="2 3">YIT 12057</strain>
    </source>
</reference>
<sequence length="63" mass="6778">MSVNYSLAHMSTKPGVENAPKLYYAKAQAAGEVTMDEMAEATPEAAAPTVTRTTTRWAKKTTT</sequence>
<evidence type="ECO:0000256" key="1">
    <source>
        <dbReference type="SAM" id="MobiDB-lite"/>
    </source>
</evidence>
<comment type="caution">
    <text evidence="2">The sequence shown here is derived from an EMBL/GenBank/DDBJ whole genome shotgun (WGS) entry which is preliminary data.</text>
</comment>
<name>F3PQC8_9BACE</name>
<evidence type="ECO:0000313" key="3">
    <source>
        <dbReference type="Proteomes" id="UP000003416"/>
    </source>
</evidence>
<dbReference type="HOGENOM" id="CLU_2876366_0_0_10"/>
<keyword evidence="3" id="KW-1185">Reference proteome</keyword>
<protein>
    <submittedName>
        <fullName evidence="2">Uncharacterized protein</fullName>
    </submittedName>
</protein>